<dbReference type="EMBL" id="BOOQ01000052">
    <property type="protein sequence ID" value="GII50457.1"/>
    <property type="molecule type" value="Genomic_DNA"/>
</dbReference>
<dbReference type="InterPro" id="IPR003207">
    <property type="entry name" value="Ppandiol/glycerol_DeHydtase_su"/>
</dbReference>
<accession>A0A8J3UV73</accession>
<dbReference type="NCBIfam" id="NF011972">
    <property type="entry name" value="PRK15443.1-3"/>
    <property type="match status" value="1"/>
</dbReference>
<evidence type="ECO:0000313" key="3">
    <source>
        <dbReference type="Proteomes" id="UP000644610"/>
    </source>
</evidence>
<dbReference type="SUPFAM" id="SSF47148">
    <property type="entry name" value="Diol dehydratase, gamma subunit"/>
    <property type="match status" value="1"/>
</dbReference>
<protein>
    <submittedName>
        <fullName evidence="2">Glycerol dehydrogenase</fullName>
    </submittedName>
</protein>
<organism evidence="2 3">
    <name type="scientific">Planotetraspora silvatica</name>
    <dbReference type="NCBI Taxonomy" id="234614"/>
    <lineage>
        <taxon>Bacteria</taxon>
        <taxon>Bacillati</taxon>
        <taxon>Actinomycetota</taxon>
        <taxon>Actinomycetes</taxon>
        <taxon>Streptosporangiales</taxon>
        <taxon>Streptosporangiaceae</taxon>
        <taxon>Planotetraspora</taxon>
    </lineage>
</organism>
<dbReference type="AlphaFoldDB" id="A0A8J3UV73"/>
<comment type="caution">
    <text evidence="2">The sequence shown here is derived from an EMBL/GenBank/DDBJ whole genome shotgun (WGS) entry which is preliminary data.</text>
</comment>
<gene>
    <name evidence="2" type="ORF">Psi02_68810</name>
</gene>
<dbReference type="RefSeq" id="WP_203979957.1">
    <property type="nucleotide sequence ID" value="NZ_BAAAKY010000076.1"/>
</dbReference>
<dbReference type="PIRSF" id="PIRSF018505">
    <property type="entry name" value="Prpndl_dhdrts_sm"/>
    <property type="match status" value="1"/>
</dbReference>
<dbReference type="InterPro" id="IPR036091">
    <property type="entry name" value="Prodiol/glycerol_DeHase__sf_su"/>
</dbReference>
<name>A0A8J3UV73_9ACTN</name>
<sequence>MTPAELDPQHDYPLASHRPELIRTPTGKRLDEITMRAVLDGEVVAEDLRIAAETLRLQARIADSVGRPQLGQNFRRAAEMTALPDEEVLRIYNALRPGASTRQELAGIAEALERDHSATLCARLIREAAEVYERRGILAG</sequence>
<evidence type="ECO:0000313" key="2">
    <source>
        <dbReference type="EMBL" id="GII50457.1"/>
    </source>
</evidence>
<proteinExistence type="predicted"/>
<evidence type="ECO:0000256" key="1">
    <source>
        <dbReference type="SAM" id="MobiDB-lite"/>
    </source>
</evidence>
<feature type="region of interest" description="Disordered" evidence="1">
    <location>
        <begin position="1"/>
        <end position="20"/>
    </location>
</feature>
<keyword evidence="3" id="KW-1185">Reference proteome</keyword>
<dbReference type="Pfam" id="PF02287">
    <property type="entry name" value="Dehydratase_SU"/>
    <property type="match status" value="1"/>
</dbReference>
<reference evidence="2" key="1">
    <citation type="submission" date="2021-01" db="EMBL/GenBank/DDBJ databases">
        <title>Whole genome shotgun sequence of Planotetraspora silvatica NBRC 100141.</title>
        <authorList>
            <person name="Komaki H."/>
            <person name="Tamura T."/>
        </authorList>
    </citation>
    <scope>NUCLEOTIDE SEQUENCE</scope>
    <source>
        <strain evidence="2">NBRC 100141</strain>
    </source>
</reference>
<dbReference type="Proteomes" id="UP000644610">
    <property type="component" value="Unassembled WGS sequence"/>
</dbReference>
<dbReference type="Gene3D" id="1.10.1510.20">
    <property type="entry name" value="Propanediol/glycerol dehydratase, small subunit"/>
    <property type="match status" value="1"/>
</dbReference>